<keyword evidence="1" id="KW-1133">Transmembrane helix</keyword>
<evidence type="ECO:0000256" key="1">
    <source>
        <dbReference type="SAM" id="Phobius"/>
    </source>
</evidence>
<dbReference type="Proteomes" id="UP001179830">
    <property type="component" value="Chromosome"/>
</dbReference>
<keyword evidence="3" id="KW-1185">Reference proteome</keyword>
<protein>
    <submittedName>
        <fullName evidence="2">Uncharacterized protein</fullName>
    </submittedName>
</protein>
<evidence type="ECO:0000313" key="2">
    <source>
        <dbReference type="EMBL" id="WGI26387.1"/>
    </source>
</evidence>
<gene>
    <name evidence="2" type="ORF">QEN58_04795</name>
</gene>
<keyword evidence="1" id="KW-0472">Membrane</keyword>
<proteinExistence type="predicted"/>
<dbReference type="EMBL" id="CP122961">
    <property type="protein sequence ID" value="WGI26387.1"/>
    <property type="molecule type" value="Genomic_DNA"/>
</dbReference>
<keyword evidence="1" id="KW-0812">Transmembrane</keyword>
<evidence type="ECO:0000313" key="3">
    <source>
        <dbReference type="Proteomes" id="UP001179830"/>
    </source>
</evidence>
<feature type="transmembrane region" description="Helical" evidence="1">
    <location>
        <begin position="12"/>
        <end position="34"/>
    </location>
</feature>
<feature type="transmembrane region" description="Helical" evidence="1">
    <location>
        <begin position="49"/>
        <end position="67"/>
    </location>
</feature>
<dbReference type="RefSeq" id="WP_280106020.1">
    <property type="nucleotide sequence ID" value="NZ_CP122961.1"/>
</dbReference>
<sequence length="68" mass="7951">MHRQATSGLFKGINVQVTMISIIMVTATLCYEAFFTEHLADVLERIRNLVNPFLEWYCVLLVGFYYFL</sequence>
<organism evidence="2 3">
    <name type="scientific">Halomonas alkaliantarctica</name>
    <dbReference type="NCBI Taxonomy" id="232346"/>
    <lineage>
        <taxon>Bacteria</taxon>
        <taxon>Pseudomonadati</taxon>
        <taxon>Pseudomonadota</taxon>
        <taxon>Gammaproteobacteria</taxon>
        <taxon>Oceanospirillales</taxon>
        <taxon>Halomonadaceae</taxon>
        <taxon>Halomonas</taxon>
    </lineage>
</organism>
<name>A0ABY8LSP3_9GAMM</name>
<reference evidence="2" key="1">
    <citation type="submission" date="2023-04" db="EMBL/GenBank/DDBJ databases">
        <title>Complete genome sequence of Halomonas alkaliantarctica MSP3 isolated from marine sediment, Jeju Island.</title>
        <authorList>
            <person name="Park S.-J."/>
        </authorList>
    </citation>
    <scope>NUCLEOTIDE SEQUENCE</scope>
    <source>
        <strain evidence="2">MSP3</strain>
    </source>
</reference>
<accession>A0ABY8LSP3</accession>